<keyword evidence="3" id="KW-1185">Reference proteome</keyword>
<organism evidence="2 3">
    <name type="scientific">Ceratodon purpureus</name>
    <name type="common">Fire moss</name>
    <name type="synonym">Dicranum purpureum</name>
    <dbReference type="NCBI Taxonomy" id="3225"/>
    <lineage>
        <taxon>Eukaryota</taxon>
        <taxon>Viridiplantae</taxon>
        <taxon>Streptophyta</taxon>
        <taxon>Embryophyta</taxon>
        <taxon>Bryophyta</taxon>
        <taxon>Bryophytina</taxon>
        <taxon>Bryopsida</taxon>
        <taxon>Dicranidae</taxon>
        <taxon>Pseudoditrichales</taxon>
        <taxon>Ditrichaceae</taxon>
        <taxon>Ceratodon</taxon>
    </lineage>
</organism>
<accession>A0A8T0H099</accession>
<evidence type="ECO:0008006" key="4">
    <source>
        <dbReference type="Google" id="ProtNLM"/>
    </source>
</evidence>
<protein>
    <recommendedName>
        <fullName evidence="4">Secreted protein</fullName>
    </recommendedName>
</protein>
<proteinExistence type="predicted"/>
<sequence>MCLGCCCFALKVYLSFVTISQVRVTTPPYSLKNSQFIFPNPIVFMYNSVLENFAYVGSYETVRCICCSLSQKEGSSIDSS</sequence>
<name>A0A8T0H099_CERPU</name>
<evidence type="ECO:0000256" key="1">
    <source>
        <dbReference type="SAM" id="SignalP"/>
    </source>
</evidence>
<feature type="chain" id="PRO_5035725137" description="Secreted protein" evidence="1">
    <location>
        <begin position="25"/>
        <end position="80"/>
    </location>
</feature>
<dbReference type="Proteomes" id="UP000822688">
    <property type="component" value="Chromosome 8"/>
</dbReference>
<feature type="signal peptide" evidence="1">
    <location>
        <begin position="1"/>
        <end position="24"/>
    </location>
</feature>
<comment type="caution">
    <text evidence="2">The sequence shown here is derived from an EMBL/GenBank/DDBJ whole genome shotgun (WGS) entry which is preliminary data.</text>
</comment>
<evidence type="ECO:0000313" key="3">
    <source>
        <dbReference type="Proteomes" id="UP000822688"/>
    </source>
</evidence>
<gene>
    <name evidence="2" type="ORF">KC19_8G033700</name>
</gene>
<dbReference type="EMBL" id="CM026429">
    <property type="protein sequence ID" value="KAG0563468.1"/>
    <property type="molecule type" value="Genomic_DNA"/>
</dbReference>
<evidence type="ECO:0000313" key="2">
    <source>
        <dbReference type="EMBL" id="KAG0563468.1"/>
    </source>
</evidence>
<dbReference type="AlphaFoldDB" id="A0A8T0H099"/>
<reference evidence="2" key="1">
    <citation type="submission" date="2020-06" db="EMBL/GenBank/DDBJ databases">
        <title>WGS assembly of Ceratodon purpureus strain R40.</title>
        <authorList>
            <person name="Carey S.B."/>
            <person name="Jenkins J."/>
            <person name="Shu S."/>
            <person name="Lovell J.T."/>
            <person name="Sreedasyam A."/>
            <person name="Maumus F."/>
            <person name="Tiley G.P."/>
            <person name="Fernandez-Pozo N."/>
            <person name="Barry K."/>
            <person name="Chen C."/>
            <person name="Wang M."/>
            <person name="Lipzen A."/>
            <person name="Daum C."/>
            <person name="Saski C.A."/>
            <person name="Payton A.C."/>
            <person name="Mcbreen J.C."/>
            <person name="Conrad R.E."/>
            <person name="Kollar L.M."/>
            <person name="Olsson S."/>
            <person name="Huttunen S."/>
            <person name="Landis J.B."/>
            <person name="Wickett N.J."/>
            <person name="Johnson M.G."/>
            <person name="Rensing S.A."/>
            <person name="Grimwood J."/>
            <person name="Schmutz J."/>
            <person name="Mcdaniel S.F."/>
        </authorList>
    </citation>
    <scope>NUCLEOTIDE SEQUENCE</scope>
    <source>
        <strain evidence="2">R40</strain>
    </source>
</reference>
<keyword evidence="1" id="KW-0732">Signal</keyword>